<keyword evidence="2" id="KW-0813">Transport</keyword>
<dbReference type="PANTHER" id="PTHR10283">
    <property type="entry name" value="SOLUTE CARRIER FAMILY 13 MEMBER"/>
    <property type="match status" value="1"/>
</dbReference>
<feature type="transmembrane region" description="Helical" evidence="6">
    <location>
        <begin position="368"/>
        <end position="386"/>
    </location>
</feature>
<dbReference type="GO" id="GO:0005886">
    <property type="term" value="C:plasma membrane"/>
    <property type="evidence" value="ECO:0007669"/>
    <property type="project" value="TreeGrafter"/>
</dbReference>
<organism evidence="8 9">
    <name type="scientific">Candidatus Thermochlorobacter aerophilus</name>
    <dbReference type="NCBI Taxonomy" id="1868324"/>
    <lineage>
        <taxon>Bacteria</taxon>
        <taxon>Pseudomonadati</taxon>
        <taxon>Chlorobiota</taxon>
        <taxon>Chlorobiia</taxon>
        <taxon>Chlorobiales</taxon>
        <taxon>Candidatus Thermochlorobacteriaceae</taxon>
        <taxon>Candidatus Thermochlorobacter</taxon>
    </lineage>
</organism>
<comment type="caution">
    <text evidence="8">The sequence shown here is derived from an EMBL/GenBank/DDBJ whole genome shotgun (WGS) entry which is preliminary data.</text>
</comment>
<gene>
    <name evidence="8" type="ORF">D0433_02305</name>
</gene>
<feature type="transmembrane region" description="Helical" evidence="6">
    <location>
        <begin position="448"/>
        <end position="467"/>
    </location>
</feature>
<feature type="transmembrane region" description="Helical" evidence="6">
    <location>
        <begin position="147"/>
        <end position="176"/>
    </location>
</feature>
<feature type="transmembrane region" description="Helical" evidence="6">
    <location>
        <begin position="72"/>
        <end position="89"/>
    </location>
</feature>
<dbReference type="InterPro" id="IPR001898">
    <property type="entry name" value="SLC13A/DASS"/>
</dbReference>
<evidence type="ECO:0000259" key="7">
    <source>
        <dbReference type="Pfam" id="PF03600"/>
    </source>
</evidence>
<evidence type="ECO:0000256" key="5">
    <source>
        <dbReference type="ARBA" id="ARBA00023136"/>
    </source>
</evidence>
<feature type="transmembrane region" description="Helical" evidence="6">
    <location>
        <begin position="101"/>
        <end position="119"/>
    </location>
</feature>
<dbReference type="Pfam" id="PF03600">
    <property type="entry name" value="CitMHS"/>
    <property type="match status" value="1"/>
</dbReference>
<feature type="transmembrane region" description="Helical" evidence="6">
    <location>
        <begin position="188"/>
        <end position="210"/>
    </location>
</feature>
<evidence type="ECO:0000256" key="1">
    <source>
        <dbReference type="ARBA" id="ARBA00004141"/>
    </source>
</evidence>
<dbReference type="AlphaFoldDB" id="A0A395M2L3"/>
<dbReference type="InterPro" id="IPR004680">
    <property type="entry name" value="Cit_transptr-like_dom"/>
</dbReference>
<keyword evidence="5 6" id="KW-0472">Membrane</keyword>
<dbReference type="NCBIfam" id="TIGR00785">
    <property type="entry name" value="dass"/>
    <property type="match status" value="1"/>
</dbReference>
<comment type="subcellular location">
    <subcellularLocation>
        <location evidence="1">Membrane</location>
        <topology evidence="1">Multi-pass membrane protein</topology>
    </subcellularLocation>
</comment>
<feature type="transmembrane region" description="Helical" evidence="6">
    <location>
        <begin position="230"/>
        <end position="252"/>
    </location>
</feature>
<evidence type="ECO:0000256" key="2">
    <source>
        <dbReference type="ARBA" id="ARBA00022448"/>
    </source>
</evidence>
<evidence type="ECO:0000256" key="6">
    <source>
        <dbReference type="SAM" id="Phobius"/>
    </source>
</evidence>
<keyword evidence="3 6" id="KW-0812">Transmembrane</keyword>
<evidence type="ECO:0000313" key="8">
    <source>
        <dbReference type="EMBL" id="RFM25035.1"/>
    </source>
</evidence>
<keyword evidence="4 6" id="KW-1133">Transmembrane helix</keyword>
<feature type="transmembrane region" description="Helical" evidence="6">
    <location>
        <begin position="24"/>
        <end position="43"/>
    </location>
</feature>
<dbReference type="GO" id="GO:0005315">
    <property type="term" value="F:phosphate transmembrane transporter activity"/>
    <property type="evidence" value="ECO:0007669"/>
    <property type="project" value="TreeGrafter"/>
</dbReference>
<proteinExistence type="predicted"/>
<evidence type="ECO:0000256" key="4">
    <source>
        <dbReference type="ARBA" id="ARBA00022989"/>
    </source>
</evidence>
<dbReference type="Proteomes" id="UP000266389">
    <property type="component" value="Unassembled WGS sequence"/>
</dbReference>
<dbReference type="EMBL" id="PHFL01000010">
    <property type="protein sequence ID" value="RFM25035.1"/>
    <property type="molecule type" value="Genomic_DNA"/>
</dbReference>
<accession>A0A395M2L3</accession>
<evidence type="ECO:0000313" key="9">
    <source>
        <dbReference type="Proteomes" id="UP000266389"/>
    </source>
</evidence>
<dbReference type="PANTHER" id="PTHR10283:SF92">
    <property type="entry name" value="LOW-AFFINITY PHOSPHATE TRANSPORTER PHO91"/>
    <property type="match status" value="1"/>
</dbReference>
<protein>
    <submittedName>
        <fullName evidence="8">DASS family sodium-coupled anion symporter</fullName>
    </submittedName>
</protein>
<feature type="transmembrane region" description="Helical" evidence="6">
    <location>
        <begin position="279"/>
        <end position="297"/>
    </location>
</feature>
<name>A0A395M2L3_9BACT</name>
<evidence type="ECO:0000256" key="3">
    <source>
        <dbReference type="ARBA" id="ARBA00022692"/>
    </source>
</evidence>
<feature type="transmembrane region" description="Helical" evidence="6">
    <location>
        <begin position="406"/>
        <end position="428"/>
    </location>
</feature>
<feature type="domain" description="Citrate transporter-like" evidence="7">
    <location>
        <begin position="63"/>
        <end position="404"/>
    </location>
</feature>
<sequence>MESDSRYAATQYYLRQAWPFGRKVTLFLVSVLAGFLAVALVPAGALSKPALYTLFMLVVAVSLWITEAVPPFAVGILIMAFLVFAMGSLRAEGEPVDVMQYVNTWSSPVIWLMLSGFFISEGLQRTGLGRMLFSAALKCFGCRAPRLLMGIMLMTAVLSSIMSNTATTAMMIAAILPFLQKCQKGNPLATDLLLGIPASAAVGGMITIIGSPPNAITVGMLATNGVNVSFVEWMLYGLPIAVLFLGASWFLLSRSLVNQTIEVTLPEPTNSEHAKLMRAPRLIVGLTLVVTLLLWMTSTLHKIHVAAVGAIPIVVLTMSGIIRAKDLRALPWDSLMLVAGGLSLGLAIEKSGLAQSAASILRLQDTNPYLVILLLGYVTTLVSNVMSNTAATSVLIPVGALIAPDYLLQTGVVIGLCASTALLLPVSTPPNAIAFGTGLLEQQDFSRLGGFFAICAPPVITLWVMLIS</sequence>
<reference evidence="8 9" key="1">
    <citation type="journal article" date="2011" name="ISME J.">
        <title>Community ecology of hot spring cyanobacterial mats: predominant populations and their functional potential.</title>
        <authorList>
            <person name="Klatt C.G."/>
            <person name="Wood J.M."/>
            <person name="Rusch D.B."/>
            <person name="Bateson M.M."/>
            <person name="Hamamura N."/>
            <person name="Heidelberg J.F."/>
            <person name="Grossman A.R."/>
            <person name="Bhaya D."/>
            <person name="Cohan F.M."/>
            <person name="Kuhl M."/>
            <person name="Bryant D.A."/>
            <person name="Ward D.M."/>
        </authorList>
    </citation>
    <scope>NUCLEOTIDE SEQUENCE [LARGE SCALE GENOMIC DNA]</scope>
    <source>
        <strain evidence="8">OS</strain>
    </source>
</reference>
<feature type="transmembrane region" description="Helical" evidence="6">
    <location>
        <begin position="303"/>
        <end position="322"/>
    </location>
</feature>